<evidence type="ECO:0000256" key="6">
    <source>
        <dbReference type="HAMAP-Rule" id="MF_01946"/>
    </source>
</evidence>
<dbReference type="GO" id="GO:0005874">
    <property type="term" value="C:microtubule"/>
    <property type="evidence" value="ECO:0007669"/>
    <property type="project" value="InterPro"/>
</dbReference>
<dbReference type="FunFam" id="3.40.50.1440:FF:000065">
    <property type="entry name" value="Tubulin-like protein CetZ"/>
    <property type="match status" value="1"/>
</dbReference>
<dbReference type="GO" id="GO:0003924">
    <property type="term" value="F:GTPase activity"/>
    <property type="evidence" value="ECO:0007669"/>
    <property type="project" value="InterPro"/>
</dbReference>
<evidence type="ECO:0000256" key="1">
    <source>
        <dbReference type="ARBA" id="ARBA00006877"/>
    </source>
</evidence>
<dbReference type="Gene3D" id="3.40.50.1440">
    <property type="entry name" value="Tubulin/FtsZ, GTPase domain"/>
    <property type="match status" value="1"/>
</dbReference>
<dbReference type="GO" id="GO:0005525">
    <property type="term" value="F:GTP binding"/>
    <property type="evidence" value="ECO:0007669"/>
    <property type="project" value="UniProtKB-UniRule"/>
</dbReference>
<accession>A0A100XYS5</accession>
<feature type="binding site" evidence="6">
    <location>
        <position position="136"/>
    </location>
    <ligand>
        <name>GTP</name>
        <dbReference type="ChEBI" id="CHEBI:37565"/>
    </ligand>
</feature>
<keyword evidence="5 6" id="KW-0342">GTP-binding</keyword>
<dbReference type="STRING" id="227598.APY94_03515"/>
<keyword evidence="8" id="KW-0131">Cell cycle</keyword>
<feature type="binding site" evidence="6">
    <location>
        <begin position="103"/>
        <end position="105"/>
    </location>
    <ligand>
        <name>GTP</name>
        <dbReference type="ChEBI" id="CHEBI:37565"/>
    </ligand>
</feature>
<proteinExistence type="inferred from homology"/>
<evidence type="ECO:0000313" key="9">
    <source>
        <dbReference type="Proteomes" id="UP000053462"/>
    </source>
</evidence>
<evidence type="ECO:0000256" key="5">
    <source>
        <dbReference type="ARBA" id="ARBA00023134"/>
    </source>
</evidence>
<feature type="binding site" evidence="6">
    <location>
        <begin position="10"/>
        <end position="14"/>
    </location>
    <ligand>
        <name>GTP</name>
        <dbReference type="ChEBI" id="CHEBI:37565"/>
    </ligand>
</feature>
<gene>
    <name evidence="6" type="primary">cetZ</name>
    <name evidence="8" type="ORF">APY94_03515</name>
</gene>
<evidence type="ECO:0000256" key="4">
    <source>
        <dbReference type="ARBA" id="ARBA00022960"/>
    </source>
</evidence>
<dbReference type="PANTHER" id="PTHR30314:SF10">
    <property type="entry name" value="TUBULIN-LIKE PROTEIN CETZ"/>
    <property type="match status" value="1"/>
</dbReference>
<dbReference type="Proteomes" id="UP000053462">
    <property type="component" value="Unassembled WGS sequence"/>
</dbReference>
<dbReference type="PROSITE" id="PS00227">
    <property type="entry name" value="TUBULIN"/>
    <property type="match status" value="1"/>
</dbReference>
<dbReference type="RefSeq" id="WP_058938321.1">
    <property type="nucleotide sequence ID" value="NZ_LLYW01000011.1"/>
</dbReference>
<sequence length="390" mass="42811">MRALIIGVGQCGTKIADLFSLVDFEALAVNTSRGDLEYLKHVPHERRILIGESLTGGKGVNANPILGREAMKRDLPLVMRKIGSIIGYEDVDIFFLTFGFGGGTGAGGTPVLAEALKEEYPDSLVVAIGALPLKEEGIRPTINAAITIDKLSKIADSIIAIDNNKLKEGGDDISKAYERINYTIVERIASLLALVDVPGEQTLDASDLKFVLKAFGSFATVGYAKADAGRIKSLSRLITRSFESEGLYLEANIESALYGLVAIHGPPEVLKAADIFEALNYLTNKIRGKQIFRGFYPDPREREVEVVTLLSGIYESRSIEDIIITAKRYAQSFMEAKEEAENKKKELLSGLPDFDDVYARGGSELKDIFPDGEYPDIDRISKKLRREKDE</sequence>
<dbReference type="InterPro" id="IPR032907">
    <property type="entry name" value="CetZ"/>
</dbReference>
<keyword evidence="9" id="KW-1185">Reference proteome</keyword>
<dbReference type="InterPro" id="IPR045061">
    <property type="entry name" value="FtsZ/CetZ"/>
</dbReference>
<reference evidence="8 9" key="1">
    <citation type="submission" date="2015-10" db="EMBL/GenBank/DDBJ databases">
        <title>Draft genome sequence of Thermococcus celericrescens strain DSM 17994.</title>
        <authorList>
            <person name="Hong S.-J."/>
            <person name="Park C.-E."/>
            <person name="Shin J.-H."/>
        </authorList>
    </citation>
    <scope>NUCLEOTIDE SEQUENCE [LARGE SCALE GENOMIC DNA]</scope>
    <source>
        <strain evidence="8 9">DSM 17994</strain>
    </source>
</reference>
<dbReference type="InterPro" id="IPR048737">
    <property type="entry name" value="CetZ_C"/>
</dbReference>
<evidence type="ECO:0000256" key="2">
    <source>
        <dbReference type="ARBA" id="ARBA00022490"/>
    </source>
</evidence>
<comment type="similarity">
    <text evidence="1 6">Belongs to the CetZ family.</text>
</comment>
<dbReference type="GO" id="GO:0005737">
    <property type="term" value="C:cytoplasm"/>
    <property type="evidence" value="ECO:0007669"/>
    <property type="project" value="UniProtKB-SubCell"/>
</dbReference>
<dbReference type="EMBL" id="LLYW01000011">
    <property type="protein sequence ID" value="KUH34053.1"/>
    <property type="molecule type" value="Genomic_DNA"/>
</dbReference>
<keyword evidence="3 6" id="KW-0547">Nucleotide-binding</keyword>
<dbReference type="AlphaFoldDB" id="A0A100XYS5"/>
<keyword evidence="2 6" id="KW-0963">Cytoplasm</keyword>
<dbReference type="PRINTS" id="PR00423">
    <property type="entry name" value="CELLDVISFTSZ"/>
</dbReference>
<dbReference type="PANTHER" id="PTHR30314">
    <property type="entry name" value="CELL DIVISION PROTEIN FTSZ-RELATED"/>
    <property type="match status" value="1"/>
</dbReference>
<feature type="domain" description="Tubulin/FtsZ GTPase" evidence="7">
    <location>
        <begin position="2"/>
        <end position="199"/>
    </location>
</feature>
<comment type="caution">
    <text evidence="8">The sequence shown here is derived from an EMBL/GenBank/DDBJ whole genome shotgun (WGS) entry which is preliminary data.</text>
</comment>
<protein>
    <recommendedName>
        <fullName evidence="6">Tubulin-like protein CetZ</fullName>
    </recommendedName>
</protein>
<dbReference type="SMART" id="SM00864">
    <property type="entry name" value="Tubulin"/>
    <property type="match status" value="1"/>
</dbReference>
<dbReference type="SUPFAM" id="SSF52490">
    <property type="entry name" value="Tubulin nucleotide-binding domain-like"/>
    <property type="match status" value="1"/>
</dbReference>
<feature type="binding site" evidence="6">
    <location>
        <position position="181"/>
    </location>
    <ligand>
        <name>GTP</name>
        <dbReference type="ChEBI" id="CHEBI:37565"/>
    </ligand>
</feature>
<dbReference type="GO" id="GO:0051301">
    <property type="term" value="P:cell division"/>
    <property type="evidence" value="ECO:0007669"/>
    <property type="project" value="UniProtKB-KW"/>
</dbReference>
<dbReference type="HAMAP" id="MF_01946">
    <property type="entry name" value="CetZ"/>
    <property type="match status" value="1"/>
</dbReference>
<evidence type="ECO:0000313" key="8">
    <source>
        <dbReference type="EMBL" id="KUH34053.1"/>
    </source>
</evidence>
<name>A0A100XYS5_9EURY</name>
<dbReference type="InterPro" id="IPR017975">
    <property type="entry name" value="Tubulin_CS"/>
</dbReference>
<feature type="binding site" evidence="6">
    <location>
        <position position="163"/>
    </location>
    <ligand>
        <name>GTP</name>
        <dbReference type="ChEBI" id="CHEBI:37565"/>
    </ligand>
</feature>
<organism evidence="8 9">
    <name type="scientific">Thermococcus celericrescens</name>
    <dbReference type="NCBI Taxonomy" id="227598"/>
    <lineage>
        <taxon>Archaea</taxon>
        <taxon>Methanobacteriati</taxon>
        <taxon>Methanobacteriota</taxon>
        <taxon>Thermococci</taxon>
        <taxon>Thermococcales</taxon>
        <taxon>Thermococcaceae</taxon>
        <taxon>Thermococcus</taxon>
    </lineage>
</organism>
<dbReference type="OrthoDB" id="329751at2157"/>
<dbReference type="GO" id="GO:0032153">
    <property type="term" value="C:cell division site"/>
    <property type="evidence" value="ECO:0007669"/>
    <property type="project" value="TreeGrafter"/>
</dbReference>
<evidence type="ECO:0000259" key="7">
    <source>
        <dbReference type="SMART" id="SM00864"/>
    </source>
</evidence>
<dbReference type="Pfam" id="PF21011">
    <property type="entry name" value="CetZ_C"/>
    <property type="match status" value="1"/>
</dbReference>
<keyword evidence="4 6" id="KW-0133">Cell shape</keyword>
<evidence type="ECO:0000256" key="3">
    <source>
        <dbReference type="ARBA" id="ARBA00022741"/>
    </source>
</evidence>
<dbReference type="GO" id="GO:0007017">
    <property type="term" value="P:microtubule-based process"/>
    <property type="evidence" value="ECO:0007669"/>
    <property type="project" value="InterPro"/>
</dbReference>
<dbReference type="InterPro" id="IPR003008">
    <property type="entry name" value="Tubulin_FtsZ_GTPase"/>
</dbReference>
<comment type="subcellular location">
    <subcellularLocation>
        <location evidence="6">Cytoplasm</location>
    </subcellularLocation>
</comment>
<dbReference type="Pfam" id="PF00091">
    <property type="entry name" value="Tubulin"/>
    <property type="match status" value="1"/>
</dbReference>
<comment type="function">
    <text evidence="6">Involved in cell shape control.</text>
</comment>
<dbReference type="InterPro" id="IPR036525">
    <property type="entry name" value="Tubulin/FtsZ_GTPase_sf"/>
</dbReference>
<dbReference type="GO" id="GO:0008360">
    <property type="term" value="P:regulation of cell shape"/>
    <property type="evidence" value="ECO:0007669"/>
    <property type="project" value="UniProtKB-UniRule"/>
</dbReference>
<keyword evidence="8" id="KW-0132">Cell division</keyword>